<evidence type="ECO:0000256" key="5">
    <source>
        <dbReference type="ARBA" id="ARBA00022801"/>
    </source>
</evidence>
<dbReference type="GO" id="GO:0005886">
    <property type="term" value="C:plasma membrane"/>
    <property type="evidence" value="ECO:0007669"/>
    <property type="project" value="TreeGrafter"/>
</dbReference>
<keyword evidence="3" id="KW-0645">Protease</keyword>
<comment type="cofactor">
    <cofactor evidence="1">
        <name>Zn(2+)</name>
        <dbReference type="ChEBI" id="CHEBI:29105"/>
    </cofactor>
</comment>
<evidence type="ECO:0000313" key="12">
    <source>
        <dbReference type="EMBL" id="GFT58454.1"/>
    </source>
</evidence>
<evidence type="ECO:0000256" key="7">
    <source>
        <dbReference type="ARBA" id="ARBA00023049"/>
    </source>
</evidence>
<dbReference type="CDD" id="cd08662">
    <property type="entry name" value="M13"/>
    <property type="match status" value="1"/>
</dbReference>
<gene>
    <name evidence="12" type="primary">Nep2</name>
    <name evidence="12" type="ORF">NPIL_528891</name>
</gene>
<comment type="similarity">
    <text evidence="2">Belongs to the peptidase M13 family.</text>
</comment>
<protein>
    <submittedName>
        <fullName evidence="12">Neprilysin-2</fullName>
    </submittedName>
</protein>
<evidence type="ECO:0000259" key="10">
    <source>
        <dbReference type="Pfam" id="PF01431"/>
    </source>
</evidence>
<keyword evidence="9" id="KW-1133">Transmembrane helix</keyword>
<evidence type="ECO:0000256" key="8">
    <source>
        <dbReference type="SAM" id="MobiDB-lite"/>
    </source>
</evidence>
<dbReference type="PANTHER" id="PTHR11733">
    <property type="entry name" value="ZINC METALLOPROTEASE FAMILY M13 NEPRILYSIN-RELATED"/>
    <property type="match status" value="1"/>
</dbReference>
<dbReference type="GO" id="GO:0016485">
    <property type="term" value="P:protein processing"/>
    <property type="evidence" value="ECO:0007669"/>
    <property type="project" value="TreeGrafter"/>
</dbReference>
<keyword evidence="6" id="KW-0862">Zinc</keyword>
<keyword evidence="13" id="KW-1185">Reference proteome</keyword>
<dbReference type="OrthoDB" id="6671782at2759"/>
<reference evidence="12" key="1">
    <citation type="submission" date="2020-08" db="EMBL/GenBank/DDBJ databases">
        <title>Multicomponent nature underlies the extraordinary mechanical properties of spider dragline silk.</title>
        <authorList>
            <person name="Kono N."/>
            <person name="Nakamura H."/>
            <person name="Mori M."/>
            <person name="Yoshida Y."/>
            <person name="Ohtoshi R."/>
            <person name="Malay A.D."/>
            <person name="Moran D.A.P."/>
            <person name="Tomita M."/>
            <person name="Numata K."/>
            <person name="Arakawa K."/>
        </authorList>
    </citation>
    <scope>NUCLEOTIDE SEQUENCE</scope>
</reference>
<evidence type="ECO:0000256" key="6">
    <source>
        <dbReference type="ARBA" id="ARBA00022833"/>
    </source>
</evidence>
<dbReference type="PANTHER" id="PTHR11733:SF224">
    <property type="entry name" value="NEPRILYSIN-2"/>
    <property type="match status" value="1"/>
</dbReference>
<keyword evidence="5" id="KW-0378">Hydrolase</keyword>
<dbReference type="InterPro" id="IPR000718">
    <property type="entry name" value="Peptidase_M13"/>
</dbReference>
<dbReference type="InterPro" id="IPR008753">
    <property type="entry name" value="Peptidase_M13_N"/>
</dbReference>
<feature type="domain" description="Peptidase M13 N-terminal" evidence="11">
    <location>
        <begin position="120"/>
        <end position="508"/>
    </location>
</feature>
<evidence type="ECO:0000256" key="9">
    <source>
        <dbReference type="SAM" id="Phobius"/>
    </source>
</evidence>
<dbReference type="InterPro" id="IPR018497">
    <property type="entry name" value="Peptidase_M13_C"/>
</dbReference>
<proteinExistence type="inferred from homology"/>
<dbReference type="Pfam" id="PF01431">
    <property type="entry name" value="Peptidase_M13"/>
    <property type="match status" value="1"/>
</dbReference>
<dbReference type="GO" id="GO:0046872">
    <property type="term" value="F:metal ion binding"/>
    <property type="evidence" value="ECO:0007669"/>
    <property type="project" value="UniProtKB-KW"/>
</dbReference>
<feature type="domain" description="Peptidase M13 C-terminal" evidence="10">
    <location>
        <begin position="569"/>
        <end position="774"/>
    </location>
</feature>
<dbReference type="Pfam" id="PF05649">
    <property type="entry name" value="Peptidase_M13_N"/>
    <property type="match status" value="1"/>
</dbReference>
<name>A0A8X6TZ12_NEPPI</name>
<evidence type="ECO:0000256" key="1">
    <source>
        <dbReference type="ARBA" id="ARBA00001947"/>
    </source>
</evidence>
<dbReference type="Gene3D" id="3.40.390.10">
    <property type="entry name" value="Collagenase (Catalytic Domain)"/>
    <property type="match status" value="1"/>
</dbReference>
<dbReference type="PROSITE" id="PS51885">
    <property type="entry name" value="NEPRILYSIN"/>
    <property type="match status" value="1"/>
</dbReference>
<evidence type="ECO:0000256" key="3">
    <source>
        <dbReference type="ARBA" id="ARBA00022670"/>
    </source>
</evidence>
<dbReference type="AlphaFoldDB" id="A0A8X6TZ12"/>
<feature type="region of interest" description="Disordered" evidence="8">
    <location>
        <begin position="813"/>
        <end position="846"/>
    </location>
</feature>
<keyword evidence="9" id="KW-0812">Transmembrane</keyword>
<dbReference type="InterPro" id="IPR024079">
    <property type="entry name" value="MetalloPept_cat_dom_sf"/>
</dbReference>
<dbReference type="Gene3D" id="1.10.1380.10">
    <property type="entry name" value="Neutral endopeptidase , domain2"/>
    <property type="match status" value="1"/>
</dbReference>
<evidence type="ECO:0000313" key="13">
    <source>
        <dbReference type="Proteomes" id="UP000887013"/>
    </source>
</evidence>
<keyword evidence="9" id="KW-0472">Membrane</keyword>
<dbReference type="Proteomes" id="UP000887013">
    <property type="component" value="Unassembled WGS sequence"/>
</dbReference>
<dbReference type="InterPro" id="IPR042089">
    <property type="entry name" value="Peptidase_M13_dom_2"/>
</dbReference>
<keyword evidence="4" id="KW-0479">Metal-binding</keyword>
<dbReference type="GO" id="GO:0004222">
    <property type="term" value="F:metalloendopeptidase activity"/>
    <property type="evidence" value="ECO:0007669"/>
    <property type="project" value="InterPro"/>
</dbReference>
<evidence type="ECO:0000259" key="11">
    <source>
        <dbReference type="Pfam" id="PF05649"/>
    </source>
</evidence>
<dbReference type="SUPFAM" id="SSF55486">
    <property type="entry name" value="Metalloproteases ('zincins'), catalytic domain"/>
    <property type="match status" value="1"/>
</dbReference>
<evidence type="ECO:0000256" key="2">
    <source>
        <dbReference type="ARBA" id="ARBA00007357"/>
    </source>
</evidence>
<organism evidence="12 13">
    <name type="scientific">Nephila pilipes</name>
    <name type="common">Giant wood spider</name>
    <name type="synonym">Nephila maculata</name>
    <dbReference type="NCBI Taxonomy" id="299642"/>
    <lineage>
        <taxon>Eukaryota</taxon>
        <taxon>Metazoa</taxon>
        <taxon>Ecdysozoa</taxon>
        <taxon>Arthropoda</taxon>
        <taxon>Chelicerata</taxon>
        <taxon>Arachnida</taxon>
        <taxon>Araneae</taxon>
        <taxon>Araneomorphae</taxon>
        <taxon>Entelegynae</taxon>
        <taxon>Araneoidea</taxon>
        <taxon>Nephilidae</taxon>
        <taxon>Nephila</taxon>
    </lineage>
</organism>
<feature type="transmembrane region" description="Helical" evidence="9">
    <location>
        <begin position="34"/>
        <end position="60"/>
    </location>
</feature>
<comment type="caution">
    <text evidence="12">The sequence shown here is derived from an EMBL/GenBank/DDBJ whole genome shotgun (WGS) entry which is preliminary data.</text>
</comment>
<dbReference type="PRINTS" id="PR00786">
    <property type="entry name" value="NEPRILYSIN"/>
</dbReference>
<sequence length="942" mass="106434">MAVTVTQSQLTLTSGRDRFRNPPWWNRRSRLERILCGVAGICLVMCTAMAVALAVIGYHYQSLKTGSSSGDVSLPGNADKLVYSLYNVITPPHAVGICLKPGCVKAAATILNNINEAVEPCDNFYEFACGGWLQKQLIPDDRSAVSVFSLLQDDLDLLLRSMVETGIKDTDSQFIRNLKSMYDACMNTSNIEMLGNDPLLKIVKEVGGWPAVEGDKWDAKNFDWMETLFALRKVGFGHNILFSLSIGPDIRNNTRHIIDLDQASLGMPDRNYLLKGIEDPLVAAYYQLMVDSAVLLGANRTKATEEMKAALNFEIAIANFSVPREERRNISRLYNKMTVNEIYTLAPGVNWDKYLNNILMDKIPRTEEVIVIVPDYVQSMEKLLLSTDKKVIANYLMWRVVGQAFPTLHRAWGEISQHYSSILTGKVRQEARWEHCLGTLSGSLSTALASLYVKSHFKDGSKDLALEMVNYIHREFLNVLSDVDWMDSRTKERAKEKAENMATYIGYPNELLEEWKVADIYTGLHLNSTSYFENVRILRKWATDYVLSKLRKPNVKGDWKKRSAAAVVNAFYNSIENSIEFPAGILQGIFFDKDRPNYLNFGAIGFVIGHEITHGFDDRGRQFDKDGNNINWWEPETDLTFKDRAQCIVDQYGNYSINEVGLQVNGINTQGENIADNGGIKEAFRAYLQWIKDHGAEDFLPGIKYSPTQLFWISAANVWCGKYRPEVLKLRIMTGSHSPAPYRVIGPLANTPEFAREFGCPLGSPMNPVKKCTVKRSATAYYHPSSHLRLGKTKKNKRNLAWTTLAYNESKKSKLEANTEVSDNDSESMHSAPSSSEGESENKIGVKEVTPLPVSLHLDDKHEGRIMQKYISVKKLKSHTIEKQHQKMLKVIIRGLPADYGIKELINEIQMHGFNPDHVSVLRNRRNNINMPLFVVVLRKSP</sequence>
<dbReference type="EMBL" id="BMAW01067177">
    <property type="protein sequence ID" value="GFT58454.1"/>
    <property type="molecule type" value="Genomic_DNA"/>
</dbReference>
<keyword evidence="7" id="KW-0482">Metalloprotease</keyword>
<accession>A0A8X6TZ12</accession>
<evidence type="ECO:0000256" key="4">
    <source>
        <dbReference type="ARBA" id="ARBA00022723"/>
    </source>
</evidence>